<dbReference type="InterPro" id="IPR013320">
    <property type="entry name" value="ConA-like_dom_sf"/>
</dbReference>
<dbReference type="SUPFAM" id="SSF49899">
    <property type="entry name" value="Concanavalin A-like lectins/glucanases"/>
    <property type="match status" value="1"/>
</dbReference>
<dbReference type="GO" id="GO:1990714">
    <property type="term" value="F:hydroxyproline O-galactosyltransferase activity"/>
    <property type="evidence" value="ECO:0007669"/>
    <property type="project" value="UniProtKB-ARBA"/>
</dbReference>
<feature type="compositionally biased region" description="Polar residues" evidence="15">
    <location>
        <begin position="80"/>
        <end position="91"/>
    </location>
</feature>
<evidence type="ECO:0000256" key="13">
    <source>
        <dbReference type="ARBA" id="ARBA00023211"/>
    </source>
</evidence>
<evidence type="ECO:0000256" key="8">
    <source>
        <dbReference type="ARBA" id="ARBA00022968"/>
    </source>
</evidence>
<dbReference type="Pfam" id="PF00337">
    <property type="entry name" value="Gal-bind_lectin"/>
    <property type="match status" value="1"/>
</dbReference>
<feature type="compositionally biased region" description="Basic and acidic residues" evidence="15">
    <location>
        <begin position="62"/>
        <end position="78"/>
    </location>
</feature>
<dbReference type="PANTHER" id="PTHR11214">
    <property type="entry name" value="BETA-1,3-N-ACETYLGLUCOSAMINYLTRANSFERASE"/>
    <property type="match status" value="1"/>
</dbReference>
<keyword evidence="6" id="KW-0808">Transferase</keyword>
<protein>
    <recommendedName>
        <fullName evidence="17">Galectin domain-containing protein</fullName>
    </recommendedName>
</protein>
<dbReference type="GO" id="GO:0010405">
    <property type="term" value="P:arabinogalactan protein metabolic process"/>
    <property type="evidence" value="ECO:0007669"/>
    <property type="project" value="UniProtKB-ARBA"/>
</dbReference>
<dbReference type="GO" id="GO:0000139">
    <property type="term" value="C:Golgi membrane"/>
    <property type="evidence" value="ECO:0007669"/>
    <property type="project" value="UniProtKB-SubCell"/>
</dbReference>
<evidence type="ECO:0000313" key="19">
    <source>
        <dbReference type="Proteomes" id="UP001457282"/>
    </source>
</evidence>
<evidence type="ECO:0000256" key="9">
    <source>
        <dbReference type="ARBA" id="ARBA00022989"/>
    </source>
</evidence>
<proteinExistence type="inferred from homology"/>
<feature type="region of interest" description="Disordered" evidence="15">
    <location>
        <begin position="54"/>
        <end position="97"/>
    </location>
</feature>
<dbReference type="EMBL" id="JBEDUW010000005">
    <property type="protein sequence ID" value="KAK9925881.1"/>
    <property type="molecule type" value="Genomic_DNA"/>
</dbReference>
<dbReference type="Gene3D" id="2.60.120.200">
    <property type="match status" value="2"/>
</dbReference>
<sequence>MRRAKLDRFGTMFSVTRQRSVQILLGIGLVYLLLVTVEIPFVFKTGFSTISPDSLTRPNRLHSREDVDEKEAPTRPLERVSQNMNQPTQSRRPTESKVVSGLVFDPKTFDSELYKSAKIAWEVGNKFWQELQSGKVRLVEERAENRSESCPHSISLSGSEFSDRGRVMVLPCGLTLGSYITLVGRPRAAHEESEPNIALVSEGQSVMVSQFKVELLGLKTVEGEDPPRLLHFNPRLKGDWCGNPVIELNTCYRMQWGSAQRCEGWKSKADEETVDGQVRCEKWIRDDDSRSEETKATWWLSRLVGRTKKVTVDWPYPFGEEKLYVLTLSAGLEGYHVNVDGRHVTSFPYHNGFSLEDATGLSLSGDVDLTSVFAASLPTSHPSFAPQKHLEMSTRWCAPPLPDGDIELFIGILSAGNHFAERMAVRKSWMQHNLIRSSKVVARFFVALHAKKEVNVELKKEAEFFGDIVIVPYMDNYDLVVLKTVAICEYGVRTMSAKYIMKCDDDTFVRVDAVISEANRVPKGRSLYVGNINYYHKPLRYGKWAVTYEEWPEEDYPPYANGPGYILSSDIAKFIVSEFERRKLRLFKMEDVSMGMWVEKFNSSNPVEYMHSLKFCQFGCIEGYYTAHYQSPRQMICMWDKLKKLGRSQCCSMR</sequence>
<evidence type="ECO:0000256" key="15">
    <source>
        <dbReference type="SAM" id="MobiDB-lite"/>
    </source>
</evidence>
<comment type="caution">
    <text evidence="18">The sequence shown here is derived from an EMBL/GenBank/DDBJ whole genome shotgun (WGS) entry which is preliminary data.</text>
</comment>
<dbReference type="SMART" id="SM00908">
    <property type="entry name" value="Gal-bind_lectin"/>
    <property type="match status" value="1"/>
</dbReference>
<dbReference type="PROSITE" id="PS51304">
    <property type="entry name" value="GALECTIN"/>
    <property type="match status" value="1"/>
</dbReference>
<evidence type="ECO:0000256" key="5">
    <source>
        <dbReference type="ARBA" id="ARBA00022676"/>
    </source>
</evidence>
<keyword evidence="5" id="KW-0328">Glycosyltransferase</keyword>
<evidence type="ECO:0000256" key="1">
    <source>
        <dbReference type="ARBA" id="ARBA00001936"/>
    </source>
</evidence>
<comment type="cofactor">
    <cofactor evidence="1">
        <name>Mn(2+)</name>
        <dbReference type="ChEBI" id="CHEBI:29035"/>
    </cofactor>
</comment>
<organism evidence="18 19">
    <name type="scientific">Rubus argutus</name>
    <name type="common">Southern blackberry</name>
    <dbReference type="NCBI Taxonomy" id="59490"/>
    <lineage>
        <taxon>Eukaryota</taxon>
        <taxon>Viridiplantae</taxon>
        <taxon>Streptophyta</taxon>
        <taxon>Embryophyta</taxon>
        <taxon>Tracheophyta</taxon>
        <taxon>Spermatophyta</taxon>
        <taxon>Magnoliopsida</taxon>
        <taxon>eudicotyledons</taxon>
        <taxon>Gunneridae</taxon>
        <taxon>Pentapetalae</taxon>
        <taxon>rosids</taxon>
        <taxon>fabids</taxon>
        <taxon>Rosales</taxon>
        <taxon>Rosaceae</taxon>
        <taxon>Rosoideae</taxon>
        <taxon>Rosoideae incertae sedis</taxon>
        <taxon>Rubus</taxon>
    </lineage>
</organism>
<dbReference type="InterPro" id="IPR001079">
    <property type="entry name" value="Galectin_CRD"/>
</dbReference>
<dbReference type="CDD" id="cd00070">
    <property type="entry name" value="GLECT"/>
    <property type="match status" value="1"/>
</dbReference>
<keyword evidence="8" id="KW-0735">Signal-anchor</keyword>
<evidence type="ECO:0000313" key="18">
    <source>
        <dbReference type="EMBL" id="KAK9925881.1"/>
    </source>
</evidence>
<evidence type="ECO:0000256" key="11">
    <source>
        <dbReference type="ARBA" id="ARBA00023136"/>
    </source>
</evidence>
<comment type="subcellular location">
    <subcellularLocation>
        <location evidence="2">Golgi apparatus membrane</location>
        <topology evidence="2">Single-pass type II membrane protein</topology>
    </subcellularLocation>
</comment>
<dbReference type="GO" id="GO:0030246">
    <property type="term" value="F:carbohydrate binding"/>
    <property type="evidence" value="ECO:0007669"/>
    <property type="project" value="InterPro"/>
</dbReference>
<comment type="pathway">
    <text evidence="3">Protein modification; protein glycosylation.</text>
</comment>
<dbReference type="FunFam" id="3.90.550.50:FF:000005">
    <property type="entry name" value="Hydroxyproline O-galactosyltransferase"/>
    <property type="match status" value="1"/>
</dbReference>
<evidence type="ECO:0000256" key="7">
    <source>
        <dbReference type="ARBA" id="ARBA00022692"/>
    </source>
</evidence>
<evidence type="ECO:0000256" key="3">
    <source>
        <dbReference type="ARBA" id="ARBA00004922"/>
    </source>
</evidence>
<keyword evidence="13" id="KW-0464">Manganese</keyword>
<keyword evidence="12" id="KW-0325">Glycoprotein</keyword>
<evidence type="ECO:0000256" key="14">
    <source>
        <dbReference type="ARBA" id="ARBA00059439"/>
    </source>
</evidence>
<keyword evidence="9 16" id="KW-1133">Transmembrane helix</keyword>
<comment type="similarity">
    <text evidence="4">Belongs to the glycosyltransferase 31 family.</text>
</comment>
<reference evidence="18 19" key="1">
    <citation type="journal article" date="2023" name="G3 (Bethesda)">
        <title>A chromosome-length genome assembly and annotation of blackberry (Rubus argutus, cv. 'Hillquist').</title>
        <authorList>
            <person name="Bruna T."/>
            <person name="Aryal R."/>
            <person name="Dudchenko O."/>
            <person name="Sargent D.J."/>
            <person name="Mead D."/>
            <person name="Buti M."/>
            <person name="Cavallini A."/>
            <person name="Hytonen T."/>
            <person name="Andres J."/>
            <person name="Pham M."/>
            <person name="Weisz D."/>
            <person name="Mascagni F."/>
            <person name="Usai G."/>
            <person name="Natali L."/>
            <person name="Bassil N."/>
            <person name="Fernandez G.E."/>
            <person name="Lomsadze A."/>
            <person name="Armour M."/>
            <person name="Olukolu B."/>
            <person name="Poorten T."/>
            <person name="Britton C."/>
            <person name="Davik J."/>
            <person name="Ashrafi H."/>
            <person name="Aiden E.L."/>
            <person name="Borodovsky M."/>
            <person name="Worthington M."/>
        </authorList>
    </citation>
    <scope>NUCLEOTIDE SEQUENCE [LARGE SCALE GENOMIC DNA]</scope>
    <source>
        <strain evidence="18">PI 553951</strain>
    </source>
</reference>
<evidence type="ECO:0000259" key="17">
    <source>
        <dbReference type="PROSITE" id="PS51304"/>
    </source>
</evidence>
<evidence type="ECO:0000256" key="2">
    <source>
        <dbReference type="ARBA" id="ARBA00004323"/>
    </source>
</evidence>
<dbReference type="FunFam" id="2.60.120.200:FF:000199">
    <property type="entry name" value="Hydroxyproline O-galactosyltransferase GALT4"/>
    <property type="match status" value="1"/>
</dbReference>
<dbReference type="Proteomes" id="UP001457282">
    <property type="component" value="Unassembled WGS sequence"/>
</dbReference>
<keyword evidence="7 16" id="KW-0812">Transmembrane</keyword>
<dbReference type="Gene3D" id="3.90.550.50">
    <property type="match status" value="1"/>
</dbReference>
<keyword evidence="10" id="KW-0333">Golgi apparatus</keyword>
<evidence type="ECO:0000256" key="6">
    <source>
        <dbReference type="ARBA" id="ARBA00022679"/>
    </source>
</evidence>
<dbReference type="Pfam" id="PF01762">
    <property type="entry name" value="Galactosyl_T"/>
    <property type="match status" value="1"/>
</dbReference>
<comment type="function">
    <text evidence="14">Possesses hydroxyproline O-galactosyltransferase activity. Transfers galactose from UDP-galactose to hydroxyproline residues in the arabinogalactan proteins (AGPs). Is specific for AGPs containing non-contiguous peptidyl hydroxyproline residues. Utilizes UDP-galactose solely as sugar donor. The addition of galactose onto the peptidyl hydroxyproline residues in AGP core proteins represents the first committed step in arabinogalactan polysaccharide addition. AGP glycans play essential roles in both vegetative and reproductive plant growth.</text>
</comment>
<keyword evidence="11 16" id="KW-0472">Membrane</keyword>
<dbReference type="AlphaFoldDB" id="A0AAW1WPG3"/>
<feature type="transmembrane region" description="Helical" evidence="16">
    <location>
        <begin position="21"/>
        <end position="43"/>
    </location>
</feature>
<dbReference type="FunFam" id="2.60.120.200:FF:000071">
    <property type="entry name" value="Hydroxyproline O-galactosyltransferase GALT2"/>
    <property type="match status" value="1"/>
</dbReference>
<accession>A0AAW1WPG3</accession>
<evidence type="ECO:0000256" key="12">
    <source>
        <dbReference type="ARBA" id="ARBA00023180"/>
    </source>
</evidence>
<evidence type="ECO:0000256" key="10">
    <source>
        <dbReference type="ARBA" id="ARBA00023034"/>
    </source>
</evidence>
<feature type="domain" description="Galectin" evidence="17">
    <location>
        <begin position="166"/>
        <end position="375"/>
    </location>
</feature>
<evidence type="ECO:0000256" key="4">
    <source>
        <dbReference type="ARBA" id="ARBA00008661"/>
    </source>
</evidence>
<dbReference type="InterPro" id="IPR002659">
    <property type="entry name" value="Glyco_trans_31"/>
</dbReference>
<name>A0AAW1WPG3_RUBAR</name>
<dbReference type="PANTHER" id="PTHR11214:SF286">
    <property type="entry name" value="HYDROXYPROLINE O-GALACTOSYLTRANSFERASE GALT4"/>
    <property type="match status" value="1"/>
</dbReference>
<keyword evidence="19" id="KW-1185">Reference proteome</keyword>
<evidence type="ECO:0000256" key="16">
    <source>
        <dbReference type="SAM" id="Phobius"/>
    </source>
</evidence>
<gene>
    <name evidence="18" type="ORF">M0R45_023143</name>
</gene>